<dbReference type="OrthoDB" id="77756at2759"/>
<keyword evidence="3" id="KW-1185">Reference proteome</keyword>
<organism evidence="2 3">
    <name type="scientific">Aphanomyces stellatus</name>
    <dbReference type="NCBI Taxonomy" id="120398"/>
    <lineage>
        <taxon>Eukaryota</taxon>
        <taxon>Sar</taxon>
        <taxon>Stramenopiles</taxon>
        <taxon>Oomycota</taxon>
        <taxon>Saprolegniomycetes</taxon>
        <taxon>Saprolegniales</taxon>
        <taxon>Verrucalvaceae</taxon>
        <taxon>Aphanomyces</taxon>
    </lineage>
</organism>
<dbReference type="EMBL" id="VJMH01001147">
    <property type="protein sequence ID" value="KAF0712995.1"/>
    <property type="molecule type" value="Genomic_DNA"/>
</dbReference>
<proteinExistence type="predicted"/>
<dbReference type="EMBL" id="CAADRA010001147">
    <property type="protein sequence ID" value="VFT81675.1"/>
    <property type="molecule type" value="Genomic_DNA"/>
</dbReference>
<dbReference type="Proteomes" id="UP000332933">
    <property type="component" value="Unassembled WGS sequence"/>
</dbReference>
<reference evidence="1" key="2">
    <citation type="submission" date="2019-06" db="EMBL/GenBank/DDBJ databases">
        <title>Genomics analysis of Aphanomyces spp. identifies a new class of oomycete effector associated with host adaptation.</title>
        <authorList>
            <person name="Gaulin E."/>
        </authorList>
    </citation>
    <scope>NUCLEOTIDE SEQUENCE</scope>
    <source>
        <strain evidence="1">CBS 578.67</strain>
    </source>
</reference>
<dbReference type="AlphaFoldDB" id="A0A485KGW1"/>
<gene>
    <name evidence="2" type="primary">Aste57867_4569</name>
    <name evidence="1" type="ORF">As57867_004556</name>
    <name evidence="2" type="ORF">ASTE57867_4569</name>
</gene>
<evidence type="ECO:0000313" key="1">
    <source>
        <dbReference type="EMBL" id="KAF0712995.1"/>
    </source>
</evidence>
<evidence type="ECO:0000313" key="2">
    <source>
        <dbReference type="EMBL" id="VFT81675.1"/>
    </source>
</evidence>
<sequence>MTTASMVEHFFKALHASDPLEYVINETENGDELALSKFGAEIWSIMESSMPTSIAFLRPFWTYLSEVTPTPSTSALSNMTPMPVVLYLPGSVNRRRHRCGPSQPSRPHLHFFMTTCYLNGLSKNGYRVARSLKSPPSCVVFQEATNPKQLETFHRHLTNEVGDGNYTIFVNDLRVINLDPATRRHCGVARFFHKSMRGYGDLVHLAHLDVPGRFLVVKTEWHSQLRGAFFQDLPRDFEPDSPRHDELPRTALPRSSRLCGLTTLGVIDVWRNLHPQSRQFSGPGRVNRLDYVFLDHISSLALDSRLHTALMAMTATPTTGNWQLPRELLADHNIQDAVKMETTALLERMRSDPTLNHGALWYGWLKRMKKQLTKCHRLHTESTATTLHNLKLRLASAQRAVDWSGSGAAEHAELAASRLAYDDAKAEYGHMARIDSLFSMRTRMNVAPPTSFDDRWEQKCPSTV</sequence>
<name>A0A485KGW1_9STRA</name>
<reference evidence="2 3" key="1">
    <citation type="submission" date="2019-03" db="EMBL/GenBank/DDBJ databases">
        <authorList>
            <person name="Gaulin E."/>
            <person name="Dumas B."/>
        </authorList>
    </citation>
    <scope>NUCLEOTIDE SEQUENCE [LARGE SCALE GENOMIC DNA]</scope>
    <source>
        <strain evidence="2">CBS 568.67</strain>
    </source>
</reference>
<protein>
    <submittedName>
        <fullName evidence="2">Aste57867_4569 protein</fullName>
    </submittedName>
</protein>
<evidence type="ECO:0000313" key="3">
    <source>
        <dbReference type="Proteomes" id="UP000332933"/>
    </source>
</evidence>
<accession>A0A485KGW1</accession>